<evidence type="ECO:0008006" key="3">
    <source>
        <dbReference type="Google" id="ProtNLM"/>
    </source>
</evidence>
<gene>
    <name evidence="1" type="ORF">DBP89_06705</name>
</gene>
<sequence length="121" mass="13873">MKRVEIKMQINIKNIPEEILSALKLQAKESKAANFSQYIIEIFRSAIVNNGLSIYDSELANLAVEIKKQQAKVTQFLTEENIDNLRIMEELKIVQDLVEGWIEFDTISEVMAEGEQGNEKE</sequence>
<dbReference type="EMBL" id="QAGV01000007">
    <property type="protein sequence ID" value="PTR95304.1"/>
    <property type="molecule type" value="Genomic_DNA"/>
</dbReference>
<evidence type="ECO:0000313" key="1">
    <source>
        <dbReference type="EMBL" id="PTR95304.1"/>
    </source>
</evidence>
<proteinExistence type="predicted"/>
<dbReference type="Proteomes" id="UP000244552">
    <property type="component" value="Unassembled WGS sequence"/>
</dbReference>
<dbReference type="AlphaFoldDB" id="A0ABD6XER9"/>
<reference evidence="1 2" key="1">
    <citation type="journal article" date="2018" name="Genome Announc.">
        <title>Fifty-Six Draft Genome Sequences of 10 Lactobacillus Species from 22 Commercial Dietary Supplements.</title>
        <authorList>
            <person name="Gangiredla J."/>
            <person name="Barnaba T.J."/>
            <person name="Mammel M.K."/>
            <person name="Lacher D.W."/>
            <person name="Elkins C.A."/>
            <person name="Lampel K.A."/>
            <person name="Whitehouse C.A."/>
            <person name="Tartera C."/>
        </authorList>
    </citation>
    <scope>NUCLEOTIDE SEQUENCE [LARGE SCALE GENOMIC DNA]</scope>
    <source>
        <strain evidence="1 2">DS11_12</strain>
    </source>
</reference>
<accession>A0ABD6XER9</accession>
<name>A0ABD6XER9_9LACO</name>
<organism evidence="1 2">
    <name type="scientific">Ligilactobacillus salivarius</name>
    <dbReference type="NCBI Taxonomy" id="1624"/>
    <lineage>
        <taxon>Bacteria</taxon>
        <taxon>Bacillati</taxon>
        <taxon>Bacillota</taxon>
        <taxon>Bacilli</taxon>
        <taxon>Lactobacillales</taxon>
        <taxon>Lactobacillaceae</taxon>
        <taxon>Ligilactobacillus</taxon>
    </lineage>
</organism>
<protein>
    <recommendedName>
        <fullName evidence="3">Arc-like DNA binding domain-containing protein</fullName>
    </recommendedName>
</protein>
<comment type="caution">
    <text evidence="1">The sequence shown here is derived from an EMBL/GenBank/DDBJ whole genome shotgun (WGS) entry which is preliminary data.</text>
</comment>
<evidence type="ECO:0000313" key="2">
    <source>
        <dbReference type="Proteomes" id="UP000244552"/>
    </source>
</evidence>